<feature type="region of interest" description="Disordered" evidence="1">
    <location>
        <begin position="1"/>
        <end position="145"/>
    </location>
</feature>
<proteinExistence type="predicted"/>
<evidence type="ECO:0000256" key="1">
    <source>
        <dbReference type="SAM" id="MobiDB-lite"/>
    </source>
</evidence>
<dbReference type="InterPro" id="IPR036388">
    <property type="entry name" value="WH-like_DNA-bd_sf"/>
</dbReference>
<dbReference type="SUPFAM" id="SSF46689">
    <property type="entry name" value="Homeodomain-like"/>
    <property type="match status" value="1"/>
</dbReference>
<feature type="region of interest" description="Disordered" evidence="1">
    <location>
        <begin position="298"/>
        <end position="365"/>
    </location>
</feature>
<dbReference type="InterPro" id="IPR009057">
    <property type="entry name" value="Homeodomain-like_sf"/>
</dbReference>
<name>A0ABQ8NSL2_PYRGI</name>
<dbReference type="EMBL" id="JABSND010000036">
    <property type="protein sequence ID" value="KAI6301544.1"/>
    <property type="molecule type" value="Genomic_DNA"/>
</dbReference>
<feature type="compositionally biased region" description="Low complexity" evidence="1">
    <location>
        <begin position="235"/>
        <end position="246"/>
    </location>
</feature>
<feature type="compositionally biased region" description="Basic and acidic residues" evidence="1">
    <location>
        <begin position="96"/>
        <end position="105"/>
    </location>
</feature>
<dbReference type="Proteomes" id="UP001059893">
    <property type="component" value="Unassembled WGS sequence"/>
</dbReference>
<dbReference type="InterPro" id="IPR007526">
    <property type="entry name" value="SWIRM"/>
</dbReference>
<reference evidence="3" key="1">
    <citation type="submission" date="2021-01" db="EMBL/GenBank/DDBJ databases">
        <title>Deciphering the adaptive evolutionary patterns associated with biogeogrpahic diversity in the finger millet blast pathogen Magnaporthe oryzae in Eastern Africa.</title>
        <authorList>
            <person name="Onyema G."/>
            <person name="Shittu T.A."/>
            <person name="Dodsworth S."/>
            <person name="Devilliers S."/>
            <person name="Muthumeenakshi S."/>
            <person name="Sreenivasaprasad S."/>
        </authorList>
    </citation>
    <scope>NUCLEOTIDE SEQUENCE</scope>
    <source>
        <strain evidence="3">D15/s37</strain>
    </source>
</reference>
<feature type="compositionally biased region" description="Low complexity" evidence="1">
    <location>
        <begin position="21"/>
        <end position="33"/>
    </location>
</feature>
<keyword evidence="4" id="KW-1185">Reference proteome</keyword>
<accession>A0ABQ8NSL2</accession>
<gene>
    <name evidence="3" type="ORF">MCOR33_002937</name>
</gene>
<feature type="compositionally biased region" description="Pro residues" evidence="1">
    <location>
        <begin position="268"/>
        <end position="277"/>
    </location>
</feature>
<organism evidence="3 4">
    <name type="scientific">Pyricularia grisea</name>
    <name type="common">Crabgrass-specific blast fungus</name>
    <name type="synonym">Magnaporthe grisea</name>
    <dbReference type="NCBI Taxonomy" id="148305"/>
    <lineage>
        <taxon>Eukaryota</taxon>
        <taxon>Fungi</taxon>
        <taxon>Dikarya</taxon>
        <taxon>Ascomycota</taxon>
        <taxon>Pezizomycotina</taxon>
        <taxon>Sordariomycetes</taxon>
        <taxon>Sordariomycetidae</taxon>
        <taxon>Magnaporthales</taxon>
        <taxon>Pyriculariaceae</taxon>
        <taxon>Pyricularia</taxon>
    </lineage>
</organism>
<dbReference type="Gene3D" id="1.10.10.10">
    <property type="entry name" value="Winged helix-like DNA-binding domain superfamily/Winged helix DNA-binding domain"/>
    <property type="match status" value="1"/>
</dbReference>
<evidence type="ECO:0000259" key="2">
    <source>
        <dbReference type="Pfam" id="PF04433"/>
    </source>
</evidence>
<protein>
    <recommendedName>
        <fullName evidence="2">SWIRM domain-containing protein</fullName>
    </recommendedName>
</protein>
<comment type="caution">
    <text evidence="3">The sequence shown here is derived from an EMBL/GenBank/DDBJ whole genome shotgun (WGS) entry which is preliminary data.</text>
</comment>
<feature type="compositionally biased region" description="Basic and acidic residues" evidence="1">
    <location>
        <begin position="330"/>
        <end position="352"/>
    </location>
</feature>
<dbReference type="Pfam" id="PF04433">
    <property type="entry name" value="SWIRM"/>
    <property type="match status" value="1"/>
</dbReference>
<evidence type="ECO:0000313" key="4">
    <source>
        <dbReference type="Proteomes" id="UP001059893"/>
    </source>
</evidence>
<feature type="domain" description="SWIRM" evidence="2">
    <location>
        <begin position="391"/>
        <end position="461"/>
    </location>
</feature>
<sequence>MSLHDTSTNSPQYWNSAQPNMDATMSDMPSSSTDDSKPMAIQSLISPPIKSHDSFQQNTLPLDLSVAVTAKSSRNQPAVHPPPSPPVSQKSSPENQSKDSQDINDGRPGSSGSLVDPVLYPGATIDDPQPLFPPTQDGQVQNRESQDEEMIDAHIASRPQQMFIERPPPSREDYQLCVSFVSGMVGAYMRDRKGWLKMCRAELQSQNRARREAERQANQTVHRPIRPAPQPQPMRRVPSSSSASRVSKPKRAPTSPRSLPIQRVVPSKPAPAPPKPVAPQASPVRYASVLARPHVTGVNPIAPRPMTQDTMHPSYSPPQPLKRTVKATAKKVESDNLDAKKQPTTRADKDFDSIPDYSPPLSSLDGQKPGCMKVEWRGQHMDLSRDPLVGLLHKEEVLLAGCIRVDCATYLTAKRRIFQRRLECMMQPKEFRKTDAQQACHIDVNKASKMWQAFDKVGWLDSKWMAPHVGTLRAA</sequence>
<evidence type="ECO:0000313" key="3">
    <source>
        <dbReference type="EMBL" id="KAI6301544.1"/>
    </source>
</evidence>
<feature type="region of interest" description="Disordered" evidence="1">
    <location>
        <begin position="207"/>
        <end position="280"/>
    </location>
</feature>
<feature type="compositionally biased region" description="Polar residues" evidence="1">
    <location>
        <begin position="1"/>
        <end position="19"/>
    </location>
</feature>